<dbReference type="SMART" id="SM00257">
    <property type="entry name" value="LysM"/>
    <property type="match status" value="1"/>
</dbReference>
<dbReference type="InterPro" id="IPR018392">
    <property type="entry name" value="LysM"/>
</dbReference>
<feature type="signal peptide" evidence="2">
    <location>
        <begin position="1"/>
        <end position="21"/>
    </location>
</feature>
<protein>
    <recommendedName>
        <fullName evidence="3">LysM domain-containing protein</fullName>
    </recommendedName>
</protein>
<evidence type="ECO:0000259" key="3">
    <source>
        <dbReference type="PROSITE" id="PS51782"/>
    </source>
</evidence>
<feature type="chain" id="PRO_5032799751" description="LysM domain-containing protein" evidence="2">
    <location>
        <begin position="22"/>
        <end position="473"/>
    </location>
</feature>
<feature type="domain" description="LysM" evidence="3">
    <location>
        <begin position="419"/>
        <end position="470"/>
    </location>
</feature>
<dbReference type="CDD" id="cd00118">
    <property type="entry name" value="LysM"/>
    <property type="match status" value="1"/>
</dbReference>
<dbReference type="EMBL" id="JACHGJ010000005">
    <property type="protein sequence ID" value="MBB6481105.1"/>
    <property type="molecule type" value="Genomic_DNA"/>
</dbReference>
<sequence length="473" mass="54267">MKKTLIYVTLILLLLMITGCASDPETPPEEPVEETVIEEPEPVVEEPEETPPPEEPVETVESVNPEEIKAVEEAVERADQAGARTYAADLFLEANEKLEEAKSLAETDPDRSRELLAQAASKADEAYRLSIDSQVSEKVTKLRLLEKQLIEIEAEKYAPEDYKIVKDRADLLITYLDEEDYARADRQYGSTLRAMQNLYDTIDNNIRWIKILDRDTNAYMSDAEEKEAFLWAPEELEKANYYYSDGISYFNNYKLSDSEKALKEAKYWAFTAIRLSERRKRLSQTDELMMSALEELEKASRNRVMENDGTIREASPWEGNEFIEENPAEDTKADNYEEEGSSLKDFDPDAQQSDENAMIIDGKTTVLGDEQQMTLLEQAIELWKQGVKARAEGKYDIADEYFKQSKAYSEAYSANAIANEYIVKKRDTLWAISAMKENLGDPFLWTKIWRRNSLIIENPDLIYPGQKLIIPPK</sequence>
<comment type="caution">
    <text evidence="4">The sequence shown here is derived from an EMBL/GenBank/DDBJ whole genome shotgun (WGS) entry which is preliminary data.</text>
</comment>
<dbReference type="AlphaFoldDB" id="A0A841RAX6"/>
<evidence type="ECO:0000256" key="2">
    <source>
        <dbReference type="SAM" id="SignalP"/>
    </source>
</evidence>
<keyword evidence="5" id="KW-1185">Reference proteome</keyword>
<feature type="region of interest" description="Disordered" evidence="1">
    <location>
        <begin position="323"/>
        <end position="349"/>
    </location>
</feature>
<feature type="region of interest" description="Disordered" evidence="1">
    <location>
        <begin position="23"/>
        <end position="62"/>
    </location>
</feature>
<dbReference type="InterPro" id="IPR052196">
    <property type="entry name" value="Bact_Kbp"/>
</dbReference>
<dbReference type="Gene3D" id="3.10.350.10">
    <property type="entry name" value="LysM domain"/>
    <property type="match status" value="1"/>
</dbReference>
<evidence type="ECO:0000256" key="1">
    <source>
        <dbReference type="SAM" id="MobiDB-lite"/>
    </source>
</evidence>
<dbReference type="PANTHER" id="PTHR34700">
    <property type="entry name" value="POTASSIUM BINDING PROTEIN KBP"/>
    <property type="match status" value="1"/>
</dbReference>
<gene>
    <name evidence="4" type="ORF">HNR50_002778</name>
</gene>
<evidence type="ECO:0000313" key="4">
    <source>
        <dbReference type="EMBL" id="MBB6481105.1"/>
    </source>
</evidence>
<feature type="compositionally biased region" description="Acidic residues" evidence="1">
    <location>
        <begin position="26"/>
        <end position="58"/>
    </location>
</feature>
<dbReference type="PROSITE" id="PS51782">
    <property type="entry name" value="LYSM"/>
    <property type="match status" value="1"/>
</dbReference>
<organism evidence="4 5">
    <name type="scientific">Spirochaeta isovalerica</name>
    <dbReference type="NCBI Taxonomy" id="150"/>
    <lineage>
        <taxon>Bacteria</taxon>
        <taxon>Pseudomonadati</taxon>
        <taxon>Spirochaetota</taxon>
        <taxon>Spirochaetia</taxon>
        <taxon>Spirochaetales</taxon>
        <taxon>Spirochaetaceae</taxon>
        <taxon>Spirochaeta</taxon>
    </lineage>
</organism>
<dbReference type="PROSITE" id="PS51257">
    <property type="entry name" value="PROKAR_LIPOPROTEIN"/>
    <property type="match status" value="1"/>
</dbReference>
<proteinExistence type="predicted"/>
<evidence type="ECO:0000313" key="5">
    <source>
        <dbReference type="Proteomes" id="UP000587760"/>
    </source>
</evidence>
<feature type="compositionally biased region" description="Basic and acidic residues" evidence="1">
    <location>
        <begin position="329"/>
        <end position="347"/>
    </location>
</feature>
<dbReference type="SUPFAM" id="SSF54106">
    <property type="entry name" value="LysM domain"/>
    <property type="match status" value="1"/>
</dbReference>
<dbReference type="Proteomes" id="UP000587760">
    <property type="component" value="Unassembled WGS sequence"/>
</dbReference>
<reference evidence="4 5" key="1">
    <citation type="submission" date="2020-08" db="EMBL/GenBank/DDBJ databases">
        <title>Genomic Encyclopedia of Type Strains, Phase IV (KMG-IV): sequencing the most valuable type-strain genomes for metagenomic binning, comparative biology and taxonomic classification.</title>
        <authorList>
            <person name="Goeker M."/>
        </authorList>
    </citation>
    <scope>NUCLEOTIDE SEQUENCE [LARGE SCALE GENOMIC DNA]</scope>
    <source>
        <strain evidence="4 5">DSM 2461</strain>
    </source>
</reference>
<dbReference type="PANTHER" id="PTHR34700:SF4">
    <property type="entry name" value="PHAGE-LIKE ELEMENT PBSX PROTEIN XKDP"/>
    <property type="match status" value="1"/>
</dbReference>
<keyword evidence="2" id="KW-0732">Signal</keyword>
<name>A0A841RAX6_9SPIO</name>
<accession>A0A841RAX6</accession>
<dbReference type="Gene3D" id="1.20.1270.390">
    <property type="match status" value="1"/>
</dbReference>
<dbReference type="RefSeq" id="WP_184747350.1">
    <property type="nucleotide sequence ID" value="NZ_JACHGJ010000005.1"/>
</dbReference>
<dbReference type="InterPro" id="IPR036779">
    <property type="entry name" value="LysM_dom_sf"/>
</dbReference>
<dbReference type="Pfam" id="PF01476">
    <property type="entry name" value="LysM"/>
    <property type="match status" value="1"/>
</dbReference>